<proteinExistence type="inferred from homology"/>
<dbReference type="Pfam" id="PF04909">
    <property type="entry name" value="Amidohydro_2"/>
    <property type="match status" value="1"/>
</dbReference>
<dbReference type="EMBL" id="JACIDO010000008">
    <property type="protein sequence ID" value="MBB3937256.1"/>
    <property type="molecule type" value="Genomic_DNA"/>
</dbReference>
<comment type="similarity">
    <text evidence="1">Belongs to the metallo-dependent hydrolases superfamily.</text>
</comment>
<name>A0A7W6C0Q0_9HYPH</name>
<dbReference type="Gene3D" id="3.20.20.140">
    <property type="entry name" value="Metal-dependent hydrolases"/>
    <property type="match status" value="1"/>
</dbReference>
<dbReference type="OrthoDB" id="9787654at2"/>
<dbReference type="PANTHER" id="PTHR43569">
    <property type="entry name" value="AMIDOHYDROLASE"/>
    <property type="match status" value="1"/>
</dbReference>
<dbReference type="SUPFAM" id="SSF51556">
    <property type="entry name" value="Metallo-dependent hydrolases"/>
    <property type="match status" value="1"/>
</dbReference>
<evidence type="ECO:0000259" key="2">
    <source>
        <dbReference type="Pfam" id="PF04909"/>
    </source>
</evidence>
<gene>
    <name evidence="3" type="ORF">GGR05_003422</name>
</gene>
<dbReference type="InterPro" id="IPR052350">
    <property type="entry name" value="Metallo-dep_Lactonases"/>
</dbReference>
<dbReference type="Proteomes" id="UP000531216">
    <property type="component" value="Unassembled WGS sequence"/>
</dbReference>
<keyword evidence="3" id="KW-0378">Hydrolase</keyword>
<dbReference type="InterPro" id="IPR006680">
    <property type="entry name" value="Amidohydro-rel"/>
</dbReference>
<organism evidence="3 4">
    <name type="scientific">Aureimonas phyllosphaerae</name>
    <dbReference type="NCBI Taxonomy" id="1166078"/>
    <lineage>
        <taxon>Bacteria</taxon>
        <taxon>Pseudomonadati</taxon>
        <taxon>Pseudomonadota</taxon>
        <taxon>Alphaproteobacteria</taxon>
        <taxon>Hyphomicrobiales</taxon>
        <taxon>Aurantimonadaceae</taxon>
        <taxon>Aureimonas</taxon>
    </lineage>
</organism>
<comment type="caution">
    <text evidence="3">The sequence shown here is derived from an EMBL/GenBank/DDBJ whole genome shotgun (WGS) entry which is preliminary data.</text>
</comment>
<evidence type="ECO:0000256" key="1">
    <source>
        <dbReference type="ARBA" id="ARBA00038310"/>
    </source>
</evidence>
<accession>A0A7W6C0Q0</accession>
<protein>
    <submittedName>
        <fullName evidence="3">Putative TIM-barrel fold metal-dependent hydrolase</fullName>
    </submittedName>
</protein>
<evidence type="ECO:0000313" key="3">
    <source>
        <dbReference type="EMBL" id="MBB3937256.1"/>
    </source>
</evidence>
<dbReference type="AlphaFoldDB" id="A0A7W6C0Q0"/>
<dbReference type="RefSeq" id="WP_090966746.1">
    <property type="nucleotide sequence ID" value="NZ_FOOA01000036.1"/>
</dbReference>
<keyword evidence="4" id="KW-1185">Reference proteome</keyword>
<dbReference type="InterPro" id="IPR032466">
    <property type="entry name" value="Metal_Hydrolase"/>
</dbReference>
<sequence>MRGATPLYDGPVVDAHQHFWDPVRNHHPWLTEEGVIPFRYGDYAAIRRPFLPPEYRTLTRGHRVVATVYVETEWDPTDPIGEVRYAEGLAREHGLPNAIVAQAWLDREDVGEVLRSHGASGLVRSVRHKPGGPASVDDVGASKTLMSSDAWRRGYALLHPNGLHFDLQTPWWNAEEALALALDFPETTIILNHLCLPADRSEDALLAWRQGLERMAQAPNVRCKISGFGRPGRGWTVEDNARIVREAIAIFGAGRAMFASNFPVDSLCVDFDTLYRGFKTIVSDLPATDQFALFAGTAAETYGVAIKVSCDG</sequence>
<dbReference type="PANTHER" id="PTHR43569:SF1">
    <property type="entry name" value="BLL3371 PROTEIN"/>
    <property type="match status" value="1"/>
</dbReference>
<dbReference type="GO" id="GO:0016787">
    <property type="term" value="F:hydrolase activity"/>
    <property type="evidence" value="ECO:0007669"/>
    <property type="project" value="UniProtKB-KW"/>
</dbReference>
<reference evidence="3 4" key="1">
    <citation type="submission" date="2020-08" db="EMBL/GenBank/DDBJ databases">
        <title>Genomic Encyclopedia of Type Strains, Phase IV (KMG-IV): sequencing the most valuable type-strain genomes for metagenomic binning, comparative biology and taxonomic classification.</title>
        <authorList>
            <person name="Goeker M."/>
        </authorList>
    </citation>
    <scope>NUCLEOTIDE SEQUENCE [LARGE SCALE GENOMIC DNA]</scope>
    <source>
        <strain evidence="3 4">DSM 25024</strain>
    </source>
</reference>
<feature type="domain" description="Amidohydrolase-related" evidence="2">
    <location>
        <begin position="13"/>
        <end position="303"/>
    </location>
</feature>
<evidence type="ECO:0000313" key="4">
    <source>
        <dbReference type="Proteomes" id="UP000531216"/>
    </source>
</evidence>